<dbReference type="EMBL" id="VSSQ01122058">
    <property type="protein sequence ID" value="MPN54133.1"/>
    <property type="molecule type" value="Genomic_DNA"/>
</dbReference>
<gene>
    <name evidence="2" type="ORF">SDC9_201802</name>
</gene>
<evidence type="ECO:0000256" key="1">
    <source>
        <dbReference type="SAM" id="MobiDB-lite"/>
    </source>
</evidence>
<accession>A0A645J3S0</accession>
<comment type="caution">
    <text evidence="2">The sequence shown here is derived from an EMBL/GenBank/DDBJ whole genome shotgun (WGS) entry which is preliminary data.</text>
</comment>
<proteinExistence type="predicted"/>
<name>A0A645J3S0_9ZZZZ</name>
<protein>
    <submittedName>
        <fullName evidence="2">Uncharacterized protein</fullName>
    </submittedName>
</protein>
<feature type="region of interest" description="Disordered" evidence="1">
    <location>
        <begin position="44"/>
        <end position="66"/>
    </location>
</feature>
<dbReference type="AlphaFoldDB" id="A0A645J3S0"/>
<reference evidence="2" key="1">
    <citation type="submission" date="2019-08" db="EMBL/GenBank/DDBJ databases">
        <authorList>
            <person name="Kucharzyk K."/>
            <person name="Murdoch R.W."/>
            <person name="Higgins S."/>
            <person name="Loffler F."/>
        </authorList>
    </citation>
    <scope>NUCLEOTIDE SEQUENCE</scope>
</reference>
<evidence type="ECO:0000313" key="2">
    <source>
        <dbReference type="EMBL" id="MPN54133.1"/>
    </source>
</evidence>
<organism evidence="2">
    <name type="scientific">bioreactor metagenome</name>
    <dbReference type="NCBI Taxonomy" id="1076179"/>
    <lineage>
        <taxon>unclassified sequences</taxon>
        <taxon>metagenomes</taxon>
        <taxon>ecological metagenomes</taxon>
    </lineage>
</organism>
<sequence length="66" mass="7331">MVSLEWADSRQFHNLQMSAGFFMDQIDLAGRSDLIRPAQPVANVDETPPAAKRRLSYNQPAAAESI</sequence>